<accession>A0A7I8KZU8</accession>
<evidence type="ECO:0000256" key="1">
    <source>
        <dbReference type="ARBA" id="ARBA00022884"/>
    </source>
</evidence>
<sequence length="326" mass="35690">MAQGGHDISWLNYGMNPSLAHVSHPPLSHAFSQPPHLHPTAPPPGIAVDAAGYPASLDRHYLRHPPNLAVHVKTGQQKIHTLFVSGLPDDVKPREIHNLFRRRPGFESCQLKYTGRGDQVVAFVTFFNHQTAMAAMTTLNGEIFDPQSGTRLHIELARSNSRTKHANGGGAYTVTDRRVRVLNGDHETSSNDGDSGSDELLATNSDNSGNRGASIVNVRPDHSSPAWILERLEEHSTGEILPCSTLFVANLDSTCTEEELKQFFSQYSGFQTLKMRGRGSMPVAFADFTDVESSTKAMEQLKGTPLASSVHGGMHLEYARSKMRKG</sequence>
<dbReference type="AlphaFoldDB" id="A0A7I8KZU8"/>
<dbReference type="InterPro" id="IPR000504">
    <property type="entry name" value="RRM_dom"/>
</dbReference>
<feature type="compositionally biased region" description="Polar residues" evidence="3">
    <location>
        <begin position="202"/>
        <end position="211"/>
    </location>
</feature>
<dbReference type="SMART" id="SM00360">
    <property type="entry name" value="RRM"/>
    <property type="match status" value="2"/>
</dbReference>
<dbReference type="FunFam" id="3.30.70.330:FF:000335">
    <property type="entry name" value="RNA-binding protein with multiple splicing 2"/>
    <property type="match status" value="1"/>
</dbReference>
<dbReference type="EMBL" id="LR746272">
    <property type="protein sequence ID" value="CAA7402846.1"/>
    <property type="molecule type" value="Genomic_DNA"/>
</dbReference>
<protein>
    <recommendedName>
        <fullName evidence="4">RRM domain-containing protein</fullName>
    </recommendedName>
</protein>
<organism evidence="5 6">
    <name type="scientific">Spirodela intermedia</name>
    <name type="common">Intermediate duckweed</name>
    <dbReference type="NCBI Taxonomy" id="51605"/>
    <lineage>
        <taxon>Eukaryota</taxon>
        <taxon>Viridiplantae</taxon>
        <taxon>Streptophyta</taxon>
        <taxon>Embryophyta</taxon>
        <taxon>Tracheophyta</taxon>
        <taxon>Spermatophyta</taxon>
        <taxon>Magnoliopsida</taxon>
        <taxon>Liliopsida</taxon>
        <taxon>Araceae</taxon>
        <taxon>Lemnoideae</taxon>
        <taxon>Spirodela</taxon>
    </lineage>
</organism>
<dbReference type="Pfam" id="PF00076">
    <property type="entry name" value="RRM_1"/>
    <property type="match status" value="2"/>
</dbReference>
<dbReference type="InterPro" id="IPR012677">
    <property type="entry name" value="Nucleotide-bd_a/b_plait_sf"/>
</dbReference>
<evidence type="ECO:0000256" key="3">
    <source>
        <dbReference type="SAM" id="MobiDB-lite"/>
    </source>
</evidence>
<reference evidence="5" key="1">
    <citation type="submission" date="2020-02" db="EMBL/GenBank/DDBJ databases">
        <authorList>
            <person name="Scholz U."/>
            <person name="Mascher M."/>
            <person name="Fiebig A."/>
        </authorList>
    </citation>
    <scope>NUCLEOTIDE SEQUENCE</scope>
</reference>
<dbReference type="Proteomes" id="UP000663760">
    <property type="component" value="Chromosome 9"/>
</dbReference>
<keyword evidence="1 2" id="KW-0694">RNA-binding</keyword>
<evidence type="ECO:0000259" key="4">
    <source>
        <dbReference type="PROSITE" id="PS50102"/>
    </source>
</evidence>
<gene>
    <name evidence="5" type="ORF">SI8410_09013524</name>
</gene>
<dbReference type="FunFam" id="3.30.70.330:FF:000404">
    <property type="entry name" value="RNA-binding protein with multiple splicing"/>
    <property type="match status" value="1"/>
</dbReference>
<dbReference type="Gene3D" id="3.30.70.330">
    <property type="match status" value="2"/>
</dbReference>
<name>A0A7I8KZU8_SPIIN</name>
<evidence type="ECO:0000313" key="6">
    <source>
        <dbReference type="Proteomes" id="UP000663760"/>
    </source>
</evidence>
<dbReference type="InterPro" id="IPR035979">
    <property type="entry name" value="RBD_domain_sf"/>
</dbReference>
<dbReference type="SUPFAM" id="SSF54928">
    <property type="entry name" value="RNA-binding domain, RBD"/>
    <property type="match status" value="1"/>
</dbReference>
<keyword evidence="6" id="KW-1185">Reference proteome</keyword>
<feature type="region of interest" description="Disordered" evidence="3">
    <location>
        <begin position="184"/>
        <end position="217"/>
    </location>
</feature>
<feature type="domain" description="RRM" evidence="4">
    <location>
        <begin position="244"/>
        <end position="323"/>
    </location>
</feature>
<dbReference type="GO" id="GO:0003723">
    <property type="term" value="F:RNA binding"/>
    <property type="evidence" value="ECO:0007669"/>
    <property type="project" value="UniProtKB-UniRule"/>
</dbReference>
<dbReference type="PANTHER" id="PTHR10501">
    <property type="entry name" value="U1 SMALL NUCLEAR RIBONUCLEOPROTEIN A/U2 SMALL NUCLEAR RIBONUCLEOPROTEIN B"/>
    <property type="match status" value="1"/>
</dbReference>
<evidence type="ECO:0000256" key="2">
    <source>
        <dbReference type="PROSITE-ProRule" id="PRU00176"/>
    </source>
</evidence>
<evidence type="ECO:0000313" key="5">
    <source>
        <dbReference type="EMBL" id="CAA7402846.1"/>
    </source>
</evidence>
<dbReference type="OrthoDB" id="431169at2759"/>
<feature type="domain" description="RRM" evidence="4">
    <location>
        <begin position="80"/>
        <end position="159"/>
    </location>
</feature>
<dbReference type="PROSITE" id="PS50102">
    <property type="entry name" value="RRM"/>
    <property type="match status" value="2"/>
</dbReference>
<proteinExistence type="predicted"/>